<dbReference type="NCBIfam" id="TIGR03049">
    <property type="entry name" value="PS_I_psaK"/>
    <property type="match status" value="1"/>
</dbReference>
<feature type="transmembrane region" description="Helical" evidence="9">
    <location>
        <begin position="63"/>
        <end position="85"/>
    </location>
</feature>
<dbReference type="EMBL" id="JADEXN010000134">
    <property type="protein sequence ID" value="MBE9040945.1"/>
    <property type="molecule type" value="Genomic_DNA"/>
</dbReference>
<evidence type="ECO:0000256" key="3">
    <source>
        <dbReference type="ARBA" id="ARBA00022531"/>
    </source>
</evidence>
<proteinExistence type="inferred from homology"/>
<dbReference type="InterPro" id="IPR017492">
    <property type="entry name" value="PSI_PsaK"/>
</dbReference>
<protein>
    <recommendedName>
        <fullName evidence="9">Photosystem I reaction center subunit PsaK</fullName>
    </recommendedName>
    <alternativeName>
        <fullName evidence="9">Photosystem I subunit X</fullName>
    </alternativeName>
</protein>
<comment type="subcellular location">
    <subcellularLocation>
        <location evidence="9">Cellular thylakoid membrane</location>
        <topology evidence="9">Multi-pass membrane protein</topology>
    </subcellularLocation>
    <subcellularLocation>
        <location evidence="1">Membrane</location>
        <topology evidence="1">Multi-pass membrane protein</topology>
    </subcellularLocation>
</comment>
<evidence type="ECO:0000256" key="1">
    <source>
        <dbReference type="ARBA" id="ARBA00004141"/>
    </source>
</evidence>
<dbReference type="AlphaFoldDB" id="A0A928Z7W0"/>
<dbReference type="HAMAP" id="MF_00474">
    <property type="entry name" value="PSI_PsaK"/>
    <property type="match status" value="1"/>
</dbReference>
<keyword evidence="8 9" id="KW-0472">Membrane</keyword>
<evidence type="ECO:0000313" key="11">
    <source>
        <dbReference type="Proteomes" id="UP000621799"/>
    </source>
</evidence>
<dbReference type="InterPro" id="IPR035982">
    <property type="entry name" value="PSI_centre_PsaK_sf"/>
</dbReference>
<evidence type="ECO:0000313" key="10">
    <source>
        <dbReference type="EMBL" id="MBE9040945.1"/>
    </source>
</evidence>
<evidence type="ECO:0000256" key="4">
    <source>
        <dbReference type="ARBA" id="ARBA00022692"/>
    </source>
</evidence>
<comment type="similarity">
    <text evidence="2 9">Belongs to the PsaG/PsaK family.</text>
</comment>
<dbReference type="GO" id="GO:0009522">
    <property type="term" value="C:photosystem I"/>
    <property type="evidence" value="ECO:0007669"/>
    <property type="project" value="UniProtKB-KW"/>
</dbReference>
<evidence type="ECO:0000256" key="6">
    <source>
        <dbReference type="ARBA" id="ARBA00022989"/>
    </source>
</evidence>
<keyword evidence="5 9" id="KW-0603">Photosystem I</keyword>
<evidence type="ECO:0000256" key="9">
    <source>
        <dbReference type="HAMAP-Rule" id="MF_00474"/>
    </source>
</evidence>
<evidence type="ECO:0000256" key="5">
    <source>
        <dbReference type="ARBA" id="ARBA00022836"/>
    </source>
</evidence>
<feature type="transmembrane region" description="Helical" evidence="9">
    <location>
        <begin position="25"/>
        <end position="43"/>
    </location>
</feature>
<dbReference type="GO" id="GO:0031676">
    <property type="term" value="C:plasma membrane-derived thylakoid membrane"/>
    <property type="evidence" value="ECO:0007669"/>
    <property type="project" value="UniProtKB-SubCell"/>
</dbReference>
<evidence type="ECO:0000256" key="7">
    <source>
        <dbReference type="ARBA" id="ARBA00023078"/>
    </source>
</evidence>
<keyword evidence="6 9" id="KW-1133">Transmembrane helix</keyword>
<evidence type="ECO:0000256" key="8">
    <source>
        <dbReference type="ARBA" id="ARBA00023136"/>
    </source>
</evidence>
<dbReference type="SUPFAM" id="SSF81563">
    <property type="entry name" value="Photosystem I reaction center subunit X, PsaK"/>
    <property type="match status" value="1"/>
</dbReference>
<dbReference type="InterPro" id="IPR000549">
    <property type="entry name" value="PSI_PsaG/PsaK"/>
</dbReference>
<accession>A0A928Z7W0</accession>
<dbReference type="Proteomes" id="UP000621799">
    <property type="component" value="Unassembled WGS sequence"/>
</dbReference>
<organism evidence="10 11">
    <name type="scientific">Zarconia navalis LEGE 11467</name>
    <dbReference type="NCBI Taxonomy" id="1828826"/>
    <lineage>
        <taxon>Bacteria</taxon>
        <taxon>Bacillati</taxon>
        <taxon>Cyanobacteriota</taxon>
        <taxon>Cyanophyceae</taxon>
        <taxon>Oscillatoriophycideae</taxon>
        <taxon>Oscillatoriales</taxon>
        <taxon>Oscillatoriales incertae sedis</taxon>
        <taxon>Zarconia</taxon>
        <taxon>Zarconia navalis</taxon>
    </lineage>
</organism>
<dbReference type="InterPro" id="IPR037101">
    <property type="entry name" value="PSI_PsaK_bact"/>
</dbReference>
<name>A0A928Z7W0_9CYAN</name>
<comment type="caution">
    <text evidence="10">The sequence shown here is derived from an EMBL/GenBank/DDBJ whole genome shotgun (WGS) entry which is preliminary data.</text>
</comment>
<reference evidence="10" key="1">
    <citation type="submission" date="2020-10" db="EMBL/GenBank/DDBJ databases">
        <authorList>
            <person name="Castelo-Branco R."/>
            <person name="Eusebio N."/>
            <person name="Adriana R."/>
            <person name="Vieira A."/>
            <person name="Brugerolle De Fraissinette N."/>
            <person name="Rezende De Castro R."/>
            <person name="Schneider M.P."/>
            <person name="Vasconcelos V."/>
            <person name="Leao P.N."/>
        </authorList>
    </citation>
    <scope>NUCLEOTIDE SEQUENCE</scope>
    <source>
        <strain evidence="10">LEGE 11467</strain>
    </source>
</reference>
<dbReference type="GO" id="GO:0015979">
    <property type="term" value="P:photosynthesis"/>
    <property type="evidence" value="ECO:0007669"/>
    <property type="project" value="UniProtKB-UniRule"/>
</dbReference>
<keyword evidence="3 9" id="KW-0602">Photosynthesis</keyword>
<gene>
    <name evidence="9 10" type="primary">psaK</name>
    <name evidence="10" type="ORF">IQ235_09150</name>
</gene>
<dbReference type="RefSeq" id="WP_264321178.1">
    <property type="nucleotide sequence ID" value="NZ_JADEXN010000134.1"/>
</dbReference>
<keyword evidence="7 9" id="KW-0793">Thylakoid</keyword>
<keyword evidence="11" id="KW-1185">Reference proteome</keyword>
<sequence length="90" mass="9146">MTFVTLHATLLAAFPSSVPWSPKVALVMILCNILAIAVGKATMKYPSAGPALPMPEMFGGMGFPALLATTSFGHVLGIGMILGLASSGAL</sequence>
<keyword evidence="4 9" id="KW-0812">Transmembrane</keyword>
<dbReference type="Gene3D" id="1.20.860.20">
    <property type="entry name" value="Photosystem I PsaK, reaction centre"/>
    <property type="match status" value="1"/>
</dbReference>
<dbReference type="Pfam" id="PF01241">
    <property type="entry name" value="PSI_PSAK"/>
    <property type="match status" value="1"/>
</dbReference>
<evidence type="ECO:0000256" key="2">
    <source>
        <dbReference type="ARBA" id="ARBA00006458"/>
    </source>
</evidence>